<dbReference type="Proteomes" id="UP001497700">
    <property type="component" value="Unassembled WGS sequence"/>
</dbReference>
<dbReference type="EMBL" id="MU393494">
    <property type="protein sequence ID" value="KAI4863952.1"/>
    <property type="molecule type" value="Genomic_DNA"/>
</dbReference>
<protein>
    <submittedName>
        <fullName evidence="1">MFS multidrug transporter</fullName>
    </submittedName>
</protein>
<accession>A0ACB9YXM9</accession>
<evidence type="ECO:0000313" key="2">
    <source>
        <dbReference type="Proteomes" id="UP001497700"/>
    </source>
</evidence>
<name>A0ACB9YXM9_9PEZI</name>
<gene>
    <name evidence="1" type="ORF">F4820DRAFT_449491</name>
</gene>
<evidence type="ECO:0000313" key="1">
    <source>
        <dbReference type="EMBL" id="KAI4863952.1"/>
    </source>
</evidence>
<reference evidence="1 2" key="1">
    <citation type="journal article" date="2022" name="New Phytol.">
        <title>Ecological generalism drives hyperdiversity of secondary metabolite gene clusters in xylarialean endophytes.</title>
        <authorList>
            <person name="Franco M.E.E."/>
            <person name="Wisecaver J.H."/>
            <person name="Arnold A.E."/>
            <person name="Ju Y.M."/>
            <person name="Slot J.C."/>
            <person name="Ahrendt S."/>
            <person name="Moore L.P."/>
            <person name="Eastman K.E."/>
            <person name="Scott K."/>
            <person name="Konkel Z."/>
            <person name="Mondo S.J."/>
            <person name="Kuo A."/>
            <person name="Hayes R.D."/>
            <person name="Haridas S."/>
            <person name="Andreopoulos B."/>
            <person name="Riley R."/>
            <person name="LaButti K."/>
            <person name="Pangilinan J."/>
            <person name="Lipzen A."/>
            <person name="Amirebrahimi M."/>
            <person name="Yan J."/>
            <person name="Adam C."/>
            <person name="Keymanesh K."/>
            <person name="Ng V."/>
            <person name="Louie K."/>
            <person name="Northen T."/>
            <person name="Drula E."/>
            <person name="Henrissat B."/>
            <person name="Hsieh H.M."/>
            <person name="Youens-Clark K."/>
            <person name="Lutzoni F."/>
            <person name="Miadlikowska J."/>
            <person name="Eastwood D.C."/>
            <person name="Hamelin R.C."/>
            <person name="Grigoriev I.V."/>
            <person name="U'Ren J.M."/>
        </authorList>
    </citation>
    <scope>NUCLEOTIDE SEQUENCE [LARGE SCALE GENOMIC DNA]</scope>
    <source>
        <strain evidence="1 2">CBS 119005</strain>
    </source>
</reference>
<sequence>MAKSEIQIASSAPPSSDTTIETTDPPATAEVLSNIQLSLVILGLWVSLFLCSLETTIVSTSLIHIANDLNDLSNAGWIVVAYLLTFNAFILIWSKLSDTFGTKWLLLVANLIFCIFSIACAVSQTMVQLIIFRAFQGVGGSGMYSLTFVILAQVVPMDKLGICTGILSSVFALASLLGPILGGVISDQSTWRWIFWLNVPGVAVAVAILSKFMDGGKSSQQVLRSMKTMDIVGAFLSLAWAILLIFALQEGGKEYEWNSGVIIGTLVSGIAMLIVFATWEWWVYCYSTTDGLFPVGLLKRSVVVLLFLNLLLLGFTFYVPVIQIPQRFQYVNGQTATRAGILLLPLTLVSPTTALVAGSVVGRHRFWAPGLAILGGCLNLVGITLMSTLPIDSNVPAAQFGYQVIIGMSLGLMTPTLLYLLKVEVPEKDMAGAMGVGNMGRTLGGCIGLAICGSVLQSKLNGELPKFLDPEQIAAISASSGSAAKVLTPEQLARVGRVYGDGFNLEFKGLIAFAGLSAITAVLLWFSHMRSLKNKVQREGRRDESVLTEMAEP</sequence>
<proteinExistence type="predicted"/>
<organism evidence="1 2">
    <name type="scientific">Hypoxylon rubiginosum</name>
    <dbReference type="NCBI Taxonomy" id="110542"/>
    <lineage>
        <taxon>Eukaryota</taxon>
        <taxon>Fungi</taxon>
        <taxon>Dikarya</taxon>
        <taxon>Ascomycota</taxon>
        <taxon>Pezizomycotina</taxon>
        <taxon>Sordariomycetes</taxon>
        <taxon>Xylariomycetidae</taxon>
        <taxon>Xylariales</taxon>
        <taxon>Hypoxylaceae</taxon>
        <taxon>Hypoxylon</taxon>
    </lineage>
</organism>
<comment type="caution">
    <text evidence="1">The sequence shown here is derived from an EMBL/GenBank/DDBJ whole genome shotgun (WGS) entry which is preliminary data.</text>
</comment>
<keyword evidence="2" id="KW-1185">Reference proteome</keyword>